<gene>
    <name evidence="1" type="ORF">HPB47_023292</name>
</gene>
<protein>
    <submittedName>
        <fullName evidence="1">Uncharacterized protein</fullName>
    </submittedName>
</protein>
<comment type="caution">
    <text evidence="1">The sequence shown here is derived from an EMBL/GenBank/DDBJ whole genome shotgun (WGS) entry which is preliminary data.</text>
</comment>
<sequence>TTEYKILLPPLPNGKLLESSLILHGARPYRIDDFGPALKKIISPNELASLGAFQYNHVWLLAVRSAKEKERLLQLREIHVKNKTCLIIDGRKTALFMKVHWVPTSVPDANVASAFSTFGKIKSIVLDKWQYSGFEKVETTTRILLSIELNEGVTADSLPHQLKILGTAVKVSVPGRAPQCLRCRQVGHVRGQCRAPWCSACRKFGHDPEDCIQTYANRTAESLQIPTEYLMDAEKTAQTEASAEVSTAHSTAHVEAASRTEKCEDRSASSRSVTKETVSNVFITNSFSALVPEDQAQDQAEEPMKSDEEASEMDETSDKEMLGKRKGEQILCTSDPGSTSQGERAESKRRRKRRRKSLSPKASITEQDSILSGHEDLKSGAREQETSRGGERSVHAARCKLSLSSLAPTIPSCLAQARIESRRREFVCYEAAFAQRS</sequence>
<keyword evidence="2" id="KW-1185">Reference proteome</keyword>
<accession>A0AC60QAP8</accession>
<feature type="non-terminal residue" evidence="1">
    <location>
        <position position="1"/>
    </location>
</feature>
<organism evidence="1 2">
    <name type="scientific">Ixodes persulcatus</name>
    <name type="common">Taiga tick</name>
    <dbReference type="NCBI Taxonomy" id="34615"/>
    <lineage>
        <taxon>Eukaryota</taxon>
        <taxon>Metazoa</taxon>
        <taxon>Ecdysozoa</taxon>
        <taxon>Arthropoda</taxon>
        <taxon>Chelicerata</taxon>
        <taxon>Arachnida</taxon>
        <taxon>Acari</taxon>
        <taxon>Parasitiformes</taxon>
        <taxon>Ixodida</taxon>
        <taxon>Ixodoidea</taxon>
        <taxon>Ixodidae</taxon>
        <taxon>Ixodinae</taxon>
        <taxon>Ixodes</taxon>
    </lineage>
</organism>
<dbReference type="Proteomes" id="UP000805193">
    <property type="component" value="Unassembled WGS sequence"/>
</dbReference>
<dbReference type="EMBL" id="JABSTQ010009382">
    <property type="protein sequence ID" value="KAG0429770.1"/>
    <property type="molecule type" value="Genomic_DNA"/>
</dbReference>
<name>A0AC60QAP8_IXOPE</name>
<evidence type="ECO:0000313" key="2">
    <source>
        <dbReference type="Proteomes" id="UP000805193"/>
    </source>
</evidence>
<reference evidence="1 2" key="1">
    <citation type="journal article" date="2020" name="Cell">
        <title>Large-Scale Comparative Analyses of Tick Genomes Elucidate Their Genetic Diversity and Vector Capacities.</title>
        <authorList>
            <consortium name="Tick Genome and Microbiome Consortium (TIGMIC)"/>
            <person name="Jia N."/>
            <person name="Wang J."/>
            <person name="Shi W."/>
            <person name="Du L."/>
            <person name="Sun Y."/>
            <person name="Zhan W."/>
            <person name="Jiang J.F."/>
            <person name="Wang Q."/>
            <person name="Zhang B."/>
            <person name="Ji P."/>
            <person name="Bell-Sakyi L."/>
            <person name="Cui X.M."/>
            <person name="Yuan T.T."/>
            <person name="Jiang B.G."/>
            <person name="Yang W.F."/>
            <person name="Lam T.T."/>
            <person name="Chang Q.C."/>
            <person name="Ding S.J."/>
            <person name="Wang X.J."/>
            <person name="Zhu J.G."/>
            <person name="Ruan X.D."/>
            <person name="Zhao L."/>
            <person name="Wei J.T."/>
            <person name="Ye R.Z."/>
            <person name="Que T.C."/>
            <person name="Du C.H."/>
            <person name="Zhou Y.H."/>
            <person name="Cheng J.X."/>
            <person name="Dai P.F."/>
            <person name="Guo W.B."/>
            <person name="Han X.H."/>
            <person name="Huang E.J."/>
            <person name="Li L.F."/>
            <person name="Wei W."/>
            <person name="Gao Y.C."/>
            <person name="Liu J.Z."/>
            <person name="Shao H.Z."/>
            <person name="Wang X."/>
            <person name="Wang C.C."/>
            <person name="Yang T.C."/>
            <person name="Huo Q.B."/>
            <person name="Li W."/>
            <person name="Chen H.Y."/>
            <person name="Chen S.E."/>
            <person name="Zhou L.G."/>
            <person name="Ni X.B."/>
            <person name="Tian J.H."/>
            <person name="Sheng Y."/>
            <person name="Liu T."/>
            <person name="Pan Y.S."/>
            <person name="Xia L.Y."/>
            <person name="Li J."/>
            <person name="Zhao F."/>
            <person name="Cao W.C."/>
        </authorList>
    </citation>
    <scope>NUCLEOTIDE SEQUENCE [LARGE SCALE GENOMIC DNA]</scope>
    <source>
        <strain evidence="1">Iper-2018</strain>
    </source>
</reference>
<evidence type="ECO:0000313" key="1">
    <source>
        <dbReference type="EMBL" id="KAG0429770.1"/>
    </source>
</evidence>
<proteinExistence type="predicted"/>